<proteinExistence type="predicted"/>
<dbReference type="AlphaFoldDB" id="A0A238J449"/>
<protein>
    <submittedName>
        <fullName evidence="3">Ubiquinone/menaquinone biosynthesis C-methyltransferase UbiE</fullName>
        <ecNumber evidence="3">2.1.1.163</ecNumber>
    </submittedName>
</protein>
<dbReference type="GO" id="GO:0032259">
    <property type="term" value="P:methylation"/>
    <property type="evidence" value="ECO:0007669"/>
    <property type="project" value="UniProtKB-KW"/>
</dbReference>
<dbReference type="InterPro" id="IPR029063">
    <property type="entry name" value="SAM-dependent_MTases_sf"/>
</dbReference>
<keyword evidence="4" id="KW-1185">Reference proteome</keyword>
<dbReference type="SUPFAM" id="SSF53335">
    <property type="entry name" value="S-adenosyl-L-methionine-dependent methyltransferases"/>
    <property type="match status" value="1"/>
</dbReference>
<name>A0A238J449_9RHOB</name>
<keyword evidence="3" id="KW-0830">Ubiquinone</keyword>
<dbReference type="Gene3D" id="3.40.50.150">
    <property type="entry name" value="Vaccinia Virus protein VP39"/>
    <property type="match status" value="1"/>
</dbReference>
<evidence type="ECO:0000256" key="1">
    <source>
        <dbReference type="SAM" id="MobiDB-lite"/>
    </source>
</evidence>
<dbReference type="GO" id="GO:0043770">
    <property type="term" value="F:demethylmenaquinone methyltransferase activity"/>
    <property type="evidence" value="ECO:0007669"/>
    <property type="project" value="UniProtKB-EC"/>
</dbReference>
<dbReference type="PANTHER" id="PTHR43861">
    <property type="entry name" value="TRANS-ACONITATE 2-METHYLTRANSFERASE-RELATED"/>
    <property type="match status" value="1"/>
</dbReference>
<dbReference type="EC" id="2.1.1.163" evidence="3"/>
<reference evidence="3 4" key="1">
    <citation type="submission" date="2017-05" db="EMBL/GenBank/DDBJ databases">
        <authorList>
            <person name="Song R."/>
            <person name="Chenine A.L."/>
            <person name="Ruprecht R.M."/>
        </authorList>
    </citation>
    <scope>NUCLEOTIDE SEQUENCE [LARGE SCALE GENOMIC DNA]</scope>
    <source>
        <strain evidence="3 4">CECT 8489</strain>
    </source>
</reference>
<dbReference type="Proteomes" id="UP000201838">
    <property type="component" value="Unassembled WGS sequence"/>
</dbReference>
<dbReference type="Pfam" id="PF08241">
    <property type="entry name" value="Methyltransf_11"/>
    <property type="match status" value="1"/>
</dbReference>
<feature type="compositionally biased region" description="Polar residues" evidence="1">
    <location>
        <begin position="16"/>
        <end position="25"/>
    </location>
</feature>
<evidence type="ECO:0000313" key="4">
    <source>
        <dbReference type="Proteomes" id="UP000201838"/>
    </source>
</evidence>
<keyword evidence="3" id="KW-0808">Transferase</keyword>
<dbReference type="PANTHER" id="PTHR43861:SF1">
    <property type="entry name" value="TRANS-ACONITATE 2-METHYLTRANSFERASE"/>
    <property type="match status" value="1"/>
</dbReference>
<dbReference type="RefSeq" id="WP_176440329.1">
    <property type="nucleotide sequence ID" value="NZ_FXXQ01000011.1"/>
</dbReference>
<feature type="region of interest" description="Disordered" evidence="1">
    <location>
        <begin position="1"/>
        <end position="27"/>
    </location>
</feature>
<dbReference type="EMBL" id="FXXQ01000011">
    <property type="protein sequence ID" value="SMX24935.1"/>
    <property type="molecule type" value="Genomic_DNA"/>
</dbReference>
<keyword evidence="3" id="KW-0489">Methyltransferase</keyword>
<gene>
    <name evidence="3" type="primary">ubiE_7</name>
    <name evidence="3" type="ORF">BOA8489_03068</name>
</gene>
<organism evidence="3 4">
    <name type="scientific">Boseongicola aestuarii</name>
    <dbReference type="NCBI Taxonomy" id="1470561"/>
    <lineage>
        <taxon>Bacteria</taxon>
        <taxon>Pseudomonadati</taxon>
        <taxon>Pseudomonadota</taxon>
        <taxon>Alphaproteobacteria</taxon>
        <taxon>Rhodobacterales</taxon>
        <taxon>Paracoccaceae</taxon>
        <taxon>Boseongicola</taxon>
    </lineage>
</organism>
<accession>A0A238J449</accession>
<evidence type="ECO:0000313" key="3">
    <source>
        <dbReference type="EMBL" id="SMX24935.1"/>
    </source>
</evidence>
<dbReference type="InterPro" id="IPR013216">
    <property type="entry name" value="Methyltransf_11"/>
</dbReference>
<dbReference type="GO" id="GO:0008757">
    <property type="term" value="F:S-adenosylmethionine-dependent methyltransferase activity"/>
    <property type="evidence" value="ECO:0007669"/>
    <property type="project" value="InterPro"/>
</dbReference>
<sequence length="284" mass="30301">MTDTGNASERDFWSGPSGQSWVTSQEEMDTQLAEVADLVMRHAEPRKGERILDIGSGAGALSLMAAEAVGPTGHVLATDISKPLLDCANKRGRDLPQFQTLLADAQITDWPDMDYDLAISRFGVMFFADPPAAFANIARALKPGGRIAFAAWAPPSDNPFWKIPTQHAVAHLGQPPKIELNTPGPMGLADVDLACGRLAKGGLIDVACRVETVQLRHPKGARAFANLCCRISAAKRAISHFEADSAAQKAIEDAIAADFVQFEQPDGGCAIPASINLLTARKPH</sequence>
<evidence type="ECO:0000259" key="2">
    <source>
        <dbReference type="Pfam" id="PF08241"/>
    </source>
</evidence>
<feature type="domain" description="Methyltransferase type 11" evidence="2">
    <location>
        <begin position="52"/>
        <end position="149"/>
    </location>
</feature>
<dbReference type="CDD" id="cd02440">
    <property type="entry name" value="AdoMet_MTases"/>
    <property type="match status" value="1"/>
</dbReference>